<dbReference type="EMBL" id="JACXJA010000010">
    <property type="protein sequence ID" value="MBD2862238.1"/>
    <property type="molecule type" value="Genomic_DNA"/>
</dbReference>
<dbReference type="InterPro" id="IPR006626">
    <property type="entry name" value="PbH1"/>
</dbReference>
<evidence type="ECO:0000313" key="3">
    <source>
        <dbReference type="EMBL" id="MBD2862238.1"/>
    </source>
</evidence>
<dbReference type="InterPro" id="IPR007742">
    <property type="entry name" value="NosD_dom"/>
</dbReference>
<keyword evidence="4" id="KW-1185">Reference proteome</keyword>
<feature type="domain" description="Periplasmic copper-binding protein NosD beta helix" evidence="2">
    <location>
        <begin position="259"/>
        <end position="422"/>
    </location>
</feature>
<protein>
    <submittedName>
        <fullName evidence="3">Right-handed parallel beta-helix repeat-containing protein</fullName>
    </submittedName>
</protein>
<dbReference type="Pfam" id="PF05048">
    <property type="entry name" value="NosD"/>
    <property type="match status" value="1"/>
</dbReference>
<feature type="region of interest" description="Disordered" evidence="1">
    <location>
        <begin position="1"/>
        <end position="25"/>
    </location>
</feature>
<dbReference type="Gene3D" id="2.160.20.10">
    <property type="entry name" value="Single-stranded right-handed beta-helix, Pectin lyase-like"/>
    <property type="match status" value="1"/>
</dbReference>
<dbReference type="InterPro" id="IPR006311">
    <property type="entry name" value="TAT_signal"/>
</dbReference>
<sequence length="628" mass="67321">MDEHRFANGNTVEATAPEGSDYTQVKSNKRISRRAMLATLGMTGAAVVSGGLMNTMDVMADTVQAIDVMTPPVPLAPLVGDGVTDDTAAFQAILNYAAANRLSVYCPSGKTYLVQSIRIKNGTVSLICDGVIKGKGTAVNGVVQLDGPNLFGGTAVEHFTLQANIDMSGGDREAIKADGCSNCTFTHNRIYGFTNHASLNHYGILLWFSSNYNKIQHNYIDGYDKPTQRGLLIDLIGESANFGGFHDNGNIVPPTRPCVGNIITDNILLNGSYAINLLAVENSVVSHNYCYKQNHRSIYVAQSSNNNIISDNQLIGFLSSGVLLGYGAYKNLVTSNLMKQLDGYNSIGGEAAVNVNTGSYDNLIADNTIESFTNYGVYLAVNSIGNKVDGNAISRHYVAGIALENDWIRPLPTGAKYSRPNYGPPSVGTVWATKDSESNIIQNNIIGPCYTGRAMCAIYVSQLGTTSTKNNIIQNNVVTDTASYAYHLYCFEETSGKLTGNTLKNNSFHMATLSKLFLTRGRGHFRQCAGNDALDTDPHTFAAGDTTPSVGIGGSFVFANTSSTSVTMFDDGADNQTIVVRLDANTTIVYGPSTIRTKGSANIAGASTDQFVTLKRTAGVWYEISRSF</sequence>
<dbReference type="SMART" id="SM00710">
    <property type="entry name" value="PbH1"/>
    <property type="match status" value="8"/>
</dbReference>
<dbReference type="InterPro" id="IPR012334">
    <property type="entry name" value="Pectin_lyas_fold"/>
</dbReference>
<dbReference type="AlphaFoldDB" id="A0A927C8V0"/>
<gene>
    <name evidence="3" type="ORF">IDH45_09610</name>
</gene>
<dbReference type="RefSeq" id="WP_190926951.1">
    <property type="nucleotide sequence ID" value="NZ_JACXJA010000010.1"/>
</dbReference>
<evidence type="ECO:0000256" key="1">
    <source>
        <dbReference type="SAM" id="MobiDB-lite"/>
    </source>
</evidence>
<dbReference type="PROSITE" id="PS51318">
    <property type="entry name" value="TAT"/>
    <property type="match status" value="1"/>
</dbReference>
<reference evidence="3" key="1">
    <citation type="submission" date="2020-09" db="EMBL/GenBank/DDBJ databases">
        <title>A novel bacterium of genus Paenibacillus, isolated from South China Sea.</title>
        <authorList>
            <person name="Huang H."/>
            <person name="Mo K."/>
            <person name="Hu Y."/>
        </authorList>
    </citation>
    <scope>NUCLEOTIDE SEQUENCE</scope>
    <source>
        <strain evidence="3">IB182363</strain>
    </source>
</reference>
<evidence type="ECO:0000313" key="4">
    <source>
        <dbReference type="Proteomes" id="UP000639396"/>
    </source>
</evidence>
<organism evidence="3 4">
    <name type="scientific">Paenibacillus oceani</name>
    <dbReference type="NCBI Taxonomy" id="2772510"/>
    <lineage>
        <taxon>Bacteria</taxon>
        <taxon>Bacillati</taxon>
        <taxon>Bacillota</taxon>
        <taxon>Bacilli</taxon>
        <taxon>Bacillales</taxon>
        <taxon>Paenibacillaceae</taxon>
        <taxon>Paenibacillus</taxon>
    </lineage>
</organism>
<dbReference type="InterPro" id="IPR011050">
    <property type="entry name" value="Pectin_lyase_fold/virulence"/>
</dbReference>
<accession>A0A927C8V0</accession>
<dbReference type="SUPFAM" id="SSF51126">
    <property type="entry name" value="Pectin lyase-like"/>
    <property type="match status" value="2"/>
</dbReference>
<dbReference type="Proteomes" id="UP000639396">
    <property type="component" value="Unassembled WGS sequence"/>
</dbReference>
<name>A0A927C8V0_9BACL</name>
<evidence type="ECO:0000259" key="2">
    <source>
        <dbReference type="Pfam" id="PF05048"/>
    </source>
</evidence>
<proteinExistence type="predicted"/>
<comment type="caution">
    <text evidence="3">The sequence shown here is derived from an EMBL/GenBank/DDBJ whole genome shotgun (WGS) entry which is preliminary data.</text>
</comment>